<dbReference type="Gene3D" id="3.30.200.20">
    <property type="entry name" value="Phosphorylase Kinase, domain 1"/>
    <property type="match status" value="1"/>
</dbReference>
<comment type="caution">
    <text evidence="2">The sequence shown here is derived from an EMBL/GenBank/DDBJ whole genome shotgun (WGS) entry which is preliminary data.</text>
</comment>
<reference evidence="2 3" key="1">
    <citation type="submission" date="2019-11" db="EMBL/GenBank/DDBJ databases">
        <title>Genome sequences of 17 halophilic strains isolated from different environments.</title>
        <authorList>
            <person name="Furrow R.E."/>
        </authorList>
    </citation>
    <scope>NUCLEOTIDE SEQUENCE [LARGE SCALE GENOMIC DNA]</scope>
    <source>
        <strain evidence="2 3">22506_14_FS</strain>
    </source>
</reference>
<gene>
    <name evidence="2" type="ORF">GLW07_18320</name>
</gene>
<name>A0A845F3T6_9BACL</name>
<dbReference type="Gene3D" id="3.90.1200.10">
    <property type="match status" value="1"/>
</dbReference>
<sequence length="286" mass="32832">MKHIEEAIRKSGDLTSIEVVEGVSGGSINEAYYVRTKDREYFAKSNSSAPEDFFHAEKDGLELLGRHGVSVPEPLLILSQGNRESVFLMEWIRSVPLSNEGDRALGSLVASLHQKKENFAGLHQANFIGELDQLNEPSTDWVTFFRDQRLGRMQNLARKKGKLTKERDQRLSKLRQRLDAIIGHQPDFSLLHGDLWGGNWLMTDEGPYLIDPAVYYGDREIDIAFTYLFGGYSKAFYDQYQADFPLEKEFTDRLPIYQLYYLLVHLILFGESYGSAVDRILQKYTF</sequence>
<dbReference type="PANTHER" id="PTHR12149">
    <property type="entry name" value="FRUCTOSAMINE 3 KINASE-RELATED PROTEIN"/>
    <property type="match status" value="1"/>
</dbReference>
<dbReference type="AlphaFoldDB" id="A0A845F3T6"/>
<protein>
    <submittedName>
        <fullName evidence="2">Phosphotransferase</fullName>
    </submittedName>
</protein>
<dbReference type="Proteomes" id="UP000447833">
    <property type="component" value="Unassembled WGS sequence"/>
</dbReference>
<dbReference type="SUPFAM" id="SSF56112">
    <property type="entry name" value="Protein kinase-like (PK-like)"/>
    <property type="match status" value="1"/>
</dbReference>
<evidence type="ECO:0000256" key="1">
    <source>
        <dbReference type="PIRNR" id="PIRNR006221"/>
    </source>
</evidence>
<dbReference type="EMBL" id="WMEY01000006">
    <property type="protein sequence ID" value="MYL65317.1"/>
    <property type="molecule type" value="Genomic_DNA"/>
</dbReference>
<accession>A0A845F3T6</accession>
<comment type="similarity">
    <text evidence="1">Belongs to the fructosamine kinase family.</text>
</comment>
<proteinExistence type="inferred from homology"/>
<dbReference type="InterPro" id="IPR016477">
    <property type="entry name" value="Fructo-/Ketosamine-3-kinase"/>
</dbReference>
<dbReference type="GO" id="GO:0016301">
    <property type="term" value="F:kinase activity"/>
    <property type="evidence" value="ECO:0007669"/>
    <property type="project" value="UniProtKB-UniRule"/>
</dbReference>
<dbReference type="InterPro" id="IPR011009">
    <property type="entry name" value="Kinase-like_dom_sf"/>
</dbReference>
<dbReference type="Pfam" id="PF03881">
    <property type="entry name" value="Fructosamin_kin"/>
    <property type="match status" value="1"/>
</dbReference>
<evidence type="ECO:0000313" key="2">
    <source>
        <dbReference type="EMBL" id="MYL65317.1"/>
    </source>
</evidence>
<keyword evidence="1" id="KW-0418">Kinase</keyword>
<organism evidence="2 3">
    <name type="scientific">Guptibacillus hwajinpoensis</name>
    <dbReference type="NCBI Taxonomy" id="208199"/>
    <lineage>
        <taxon>Bacteria</taxon>
        <taxon>Bacillati</taxon>
        <taxon>Bacillota</taxon>
        <taxon>Bacilli</taxon>
        <taxon>Bacillales</taxon>
        <taxon>Guptibacillaceae</taxon>
        <taxon>Guptibacillus</taxon>
    </lineage>
</organism>
<evidence type="ECO:0000313" key="3">
    <source>
        <dbReference type="Proteomes" id="UP000447833"/>
    </source>
</evidence>
<dbReference type="PIRSF" id="PIRSF006221">
    <property type="entry name" value="Ketosamine-3-kinase"/>
    <property type="match status" value="1"/>
</dbReference>
<dbReference type="RefSeq" id="WP_160920667.1">
    <property type="nucleotide sequence ID" value="NZ_WMEY01000006.1"/>
</dbReference>
<keyword evidence="1 2" id="KW-0808">Transferase</keyword>
<dbReference type="PANTHER" id="PTHR12149:SF8">
    <property type="entry name" value="PROTEIN-RIBULOSAMINE 3-KINASE"/>
    <property type="match status" value="1"/>
</dbReference>